<protein>
    <submittedName>
        <fullName evidence="3">Uncharacterized protein</fullName>
    </submittedName>
</protein>
<keyword evidence="4" id="KW-1185">Reference proteome</keyword>
<reference evidence="3 4" key="1">
    <citation type="journal article" date="2018" name="BMC Genomics">
        <title>Comparative genome analyses reveal sequence features reflecting distinct modes of host-adaptation between dicot and monocot powdery mildew.</title>
        <authorList>
            <person name="Wu Y."/>
            <person name="Ma X."/>
            <person name="Pan Z."/>
            <person name="Kale S.D."/>
            <person name="Song Y."/>
            <person name="King H."/>
            <person name="Zhang Q."/>
            <person name="Presley C."/>
            <person name="Deng X."/>
            <person name="Wei C.I."/>
            <person name="Xiao S."/>
        </authorList>
    </citation>
    <scope>NUCLEOTIDE SEQUENCE [LARGE SCALE GENOMIC DNA]</scope>
    <source>
        <strain evidence="3">UMSG2</strain>
    </source>
</reference>
<feature type="compositionally biased region" description="Gly residues" evidence="1">
    <location>
        <begin position="193"/>
        <end position="204"/>
    </location>
</feature>
<dbReference type="STRING" id="212602.A0A420HSJ4"/>
<feature type="compositionally biased region" description="Basic and acidic residues" evidence="1">
    <location>
        <begin position="205"/>
        <end position="243"/>
    </location>
</feature>
<evidence type="ECO:0000313" key="4">
    <source>
        <dbReference type="Proteomes" id="UP000286134"/>
    </source>
</evidence>
<dbReference type="Proteomes" id="UP000286134">
    <property type="component" value="Unassembled WGS sequence"/>
</dbReference>
<feature type="compositionally biased region" description="Basic and acidic residues" evidence="1">
    <location>
        <begin position="307"/>
        <end position="324"/>
    </location>
</feature>
<proteinExistence type="predicted"/>
<gene>
    <name evidence="3" type="ORF">OnM2_051070</name>
</gene>
<name>A0A420HSJ4_9PEZI</name>
<evidence type="ECO:0000313" key="3">
    <source>
        <dbReference type="EMBL" id="RKF60392.1"/>
    </source>
</evidence>
<feature type="compositionally biased region" description="Basic and acidic residues" evidence="1">
    <location>
        <begin position="257"/>
        <end position="298"/>
    </location>
</feature>
<feature type="non-terminal residue" evidence="3">
    <location>
        <position position="324"/>
    </location>
</feature>
<feature type="region of interest" description="Disordered" evidence="1">
    <location>
        <begin position="178"/>
        <end position="324"/>
    </location>
</feature>
<organism evidence="3 4">
    <name type="scientific">Erysiphe neolycopersici</name>
    <dbReference type="NCBI Taxonomy" id="212602"/>
    <lineage>
        <taxon>Eukaryota</taxon>
        <taxon>Fungi</taxon>
        <taxon>Dikarya</taxon>
        <taxon>Ascomycota</taxon>
        <taxon>Pezizomycotina</taxon>
        <taxon>Leotiomycetes</taxon>
        <taxon>Erysiphales</taxon>
        <taxon>Erysiphaceae</taxon>
        <taxon>Erysiphe</taxon>
    </lineage>
</organism>
<keyword evidence="2" id="KW-0732">Signal</keyword>
<comment type="caution">
    <text evidence="3">The sequence shown here is derived from an EMBL/GenBank/DDBJ whole genome shotgun (WGS) entry which is preliminary data.</text>
</comment>
<dbReference type="OrthoDB" id="2141239at2759"/>
<dbReference type="EMBL" id="MCFK01005145">
    <property type="protein sequence ID" value="RKF60392.1"/>
    <property type="molecule type" value="Genomic_DNA"/>
</dbReference>
<sequence>MFTKHTLFLLAVALAEARFGQEQGNGAVQAIGALGDIGQPGQAATLAGGSIQHLLAAANPCKSNIVETLGNDDRVIAAARGYVAAEQNFNPFNVKIPSVCAETDLPKTEALRGVVPLIDPDVTGQDVENANAKSSIQKPFDATGKSVAEVMAANGFTNFTGVKLDGTKVDLTGVKAKEASAVGGEKENEQKAAGGGAGGAGGGNKDNKSAAGDKKEEEEKASGAGQEKENEEKSKAAGEDKNQKKIKACSALLSSIDKGKSAGADKKAAGSSEKMAEAEKDEKEGGKKMEKKAEAEKDEKDEDEEEGGKKNEKKAEAEKDEKEG</sequence>
<evidence type="ECO:0000256" key="2">
    <source>
        <dbReference type="SAM" id="SignalP"/>
    </source>
</evidence>
<evidence type="ECO:0000256" key="1">
    <source>
        <dbReference type="SAM" id="MobiDB-lite"/>
    </source>
</evidence>
<feature type="signal peptide" evidence="2">
    <location>
        <begin position="1"/>
        <end position="17"/>
    </location>
</feature>
<feature type="chain" id="PRO_5019307709" evidence="2">
    <location>
        <begin position="18"/>
        <end position="324"/>
    </location>
</feature>
<dbReference type="AlphaFoldDB" id="A0A420HSJ4"/>
<accession>A0A420HSJ4</accession>